<accession>A0ACC0VBV1</accession>
<dbReference type="Proteomes" id="UP001163324">
    <property type="component" value="Chromosome 1"/>
</dbReference>
<evidence type="ECO:0000313" key="2">
    <source>
        <dbReference type="Proteomes" id="UP001163324"/>
    </source>
</evidence>
<keyword evidence="2" id="KW-1185">Reference proteome</keyword>
<name>A0ACC0VBV1_9HYPO</name>
<evidence type="ECO:0000313" key="1">
    <source>
        <dbReference type="EMBL" id="KAI9903674.1"/>
    </source>
</evidence>
<comment type="caution">
    <text evidence="1">The sequence shown here is derived from an EMBL/GenBank/DDBJ whole genome shotgun (WGS) entry which is preliminary data.</text>
</comment>
<reference evidence="1" key="1">
    <citation type="submission" date="2022-10" db="EMBL/GenBank/DDBJ databases">
        <title>Complete Genome of Trichothecium roseum strain YXFP-22015, a Plant Pathogen Isolated from Citrus.</title>
        <authorList>
            <person name="Wang Y."/>
            <person name="Zhu L."/>
        </authorList>
    </citation>
    <scope>NUCLEOTIDE SEQUENCE</scope>
    <source>
        <strain evidence="1">YXFP-22015</strain>
    </source>
</reference>
<sequence length="304" mass="34756">MVLTDGSKLKSTRCEDIEEIWDPRELRPAVTQFAVEIWEVFYLAKRAWLEVLEKIDQLVGAELGDLNDAQHLNDLIFDASFERSKTYFTALQILRLVDEWSSESVTSLDELTERVMDLRGSDPGLKVPLPKIRSEVEAEVQKISRRVKAKMAEIESLRDGLFNATSLRGATRAMDLNKSIYIFTIVTVLFTPTMWALPFLNNPKDEGGIVPEPQGFRASFVAVPLLTYGLVGLCAWVMFPQGKWYSFPTQQLLRAWASLYKSLSRFVSEIWWYVVLFNTKLDDAVRSLIVRNERSGTEDLEMTS</sequence>
<dbReference type="EMBL" id="CM047940">
    <property type="protein sequence ID" value="KAI9903674.1"/>
    <property type="molecule type" value="Genomic_DNA"/>
</dbReference>
<gene>
    <name evidence="1" type="ORF">N3K66_000203</name>
</gene>
<protein>
    <submittedName>
        <fullName evidence="1">Uncharacterized protein</fullName>
    </submittedName>
</protein>
<organism evidence="1 2">
    <name type="scientific">Trichothecium roseum</name>
    <dbReference type="NCBI Taxonomy" id="47278"/>
    <lineage>
        <taxon>Eukaryota</taxon>
        <taxon>Fungi</taxon>
        <taxon>Dikarya</taxon>
        <taxon>Ascomycota</taxon>
        <taxon>Pezizomycotina</taxon>
        <taxon>Sordariomycetes</taxon>
        <taxon>Hypocreomycetidae</taxon>
        <taxon>Hypocreales</taxon>
        <taxon>Hypocreales incertae sedis</taxon>
        <taxon>Trichothecium</taxon>
    </lineage>
</organism>
<proteinExistence type="predicted"/>